<evidence type="ECO:0000256" key="4">
    <source>
        <dbReference type="ARBA" id="ARBA00022692"/>
    </source>
</evidence>
<evidence type="ECO:0000256" key="6">
    <source>
        <dbReference type="ARBA" id="ARBA00022989"/>
    </source>
</evidence>
<feature type="transmembrane region" description="Helical" evidence="9">
    <location>
        <begin position="566"/>
        <end position="587"/>
    </location>
</feature>
<keyword evidence="5" id="KW-0256">Endoplasmic reticulum</keyword>
<proteinExistence type="inferred from homology"/>
<feature type="transmembrane region" description="Helical" evidence="9">
    <location>
        <begin position="451"/>
        <end position="473"/>
    </location>
</feature>
<comment type="caution">
    <text evidence="11">The sequence shown here is derived from an EMBL/GenBank/DDBJ whole genome shotgun (WGS) entry which is preliminary data.</text>
</comment>
<evidence type="ECO:0000256" key="1">
    <source>
        <dbReference type="ARBA" id="ARBA00004477"/>
    </source>
</evidence>
<evidence type="ECO:0000256" key="5">
    <source>
        <dbReference type="ARBA" id="ARBA00022824"/>
    </source>
</evidence>
<gene>
    <name evidence="11" type="ORF">NSK_000218</name>
</gene>
<evidence type="ECO:0000256" key="7">
    <source>
        <dbReference type="ARBA" id="ARBA00023136"/>
    </source>
</evidence>
<keyword evidence="7 9" id="KW-0472">Membrane</keyword>
<evidence type="ECO:0000256" key="3">
    <source>
        <dbReference type="ARBA" id="ARBA00010288"/>
    </source>
</evidence>
<feature type="transmembrane region" description="Helical" evidence="9">
    <location>
        <begin position="479"/>
        <end position="500"/>
    </location>
</feature>
<comment type="pathway">
    <text evidence="2">Protein modification; protein glycosylation.</text>
</comment>
<feature type="transmembrane region" description="Helical" evidence="9">
    <location>
        <begin position="170"/>
        <end position="194"/>
    </location>
</feature>
<reference evidence="11 12" key="1">
    <citation type="submission" date="2019-01" db="EMBL/GenBank/DDBJ databases">
        <title>Nuclear Genome Assembly of the Microalgal Biofuel strain Nannochloropsis salina CCMP1776.</title>
        <authorList>
            <person name="Hovde B."/>
        </authorList>
    </citation>
    <scope>NUCLEOTIDE SEQUENCE [LARGE SCALE GENOMIC DNA]</scope>
    <source>
        <strain evidence="11 12">CCMP1776</strain>
    </source>
</reference>
<dbReference type="OrthoDB" id="9979195at2759"/>
<keyword evidence="6 9" id="KW-1133">Transmembrane helix</keyword>
<dbReference type="InterPro" id="IPR007594">
    <property type="entry name" value="RFT1"/>
</dbReference>
<sequence length="624" mass="67057">MVLQRGVNFVLNQLLLRHVDPAVFGLASVPLDLLLNTALFLSREGFRLTLGRTTLVGLSSDTCEFRQFVNLSWVPVLLGPLVSLLSLAFLPSTHNEDIGGKGQNADVLRQTGLLFCLAASLESLSEPAYLVCQGCLLTTLRSASEGLATFIRSIITFALLVWVLPSEKALLAFGFAQVGYSVVLILVYWGYLIYVSLKGGGQTGIPGASKEAAMDTASTNQTTQTPLRLLALSHLLPRPPSSSSALWVEPSHLALAFALTGQSFFKHLLTQGDKIVLSIGSSHYSQGLYALAQNYGSLAARLLFQPLEESGRLMFARLAAGNGGVVGEDAAEAADDKKKNKMETSVTTDHRRGRGAEPGESAASQATLKVLVGALVKTVILVGLVFACFGFNYTRVLLRLLLPGRRWETGVGVGAEGSGEVLSWYCLYVLFLAVNGMTEAFVYAVATQRDVVRLGALAAVSFAVFAGLTFPFIRWHGTVGLVLANCAGMLVRILFSLHYVRAYFDGVVSTRKQDGGEGHVSSTMLSTREKQPDMFPHPVVLASFVAAFAATYASDKALVSIDEVEPVLKHVVFGGMVFIGVIVSILWTEHEFFEDLKSIRRLATGRREEAGSKAKSGLDGKKGA</sequence>
<keyword evidence="12" id="KW-1185">Reference proteome</keyword>
<feature type="compositionally biased region" description="Basic and acidic residues" evidence="10">
    <location>
        <begin position="334"/>
        <end position="357"/>
    </location>
</feature>
<name>A0A4D9DIE8_9STRA</name>
<dbReference type="GO" id="GO:0034203">
    <property type="term" value="P:glycolipid translocation"/>
    <property type="evidence" value="ECO:0007669"/>
    <property type="project" value="TreeGrafter"/>
</dbReference>
<comment type="caution">
    <text evidence="9">Lacks conserved residue(s) required for the propagation of feature annotation.</text>
</comment>
<evidence type="ECO:0000313" key="11">
    <source>
        <dbReference type="EMBL" id="TFJ88649.1"/>
    </source>
</evidence>
<feature type="region of interest" description="Disordered" evidence="10">
    <location>
        <begin position="331"/>
        <end position="360"/>
    </location>
</feature>
<evidence type="ECO:0000256" key="2">
    <source>
        <dbReference type="ARBA" id="ARBA00004922"/>
    </source>
</evidence>
<evidence type="ECO:0000256" key="10">
    <source>
        <dbReference type="SAM" id="MobiDB-lite"/>
    </source>
</evidence>
<comment type="similarity">
    <text evidence="3 9">Belongs to the RFT1 family.</text>
</comment>
<dbReference type="PANTHER" id="PTHR13117">
    <property type="entry name" value="ENDOPLASMIC RETICULUM MULTISPAN TRANSMEMBRANE PROTEIN-RELATED"/>
    <property type="match status" value="1"/>
</dbReference>
<evidence type="ECO:0000256" key="8">
    <source>
        <dbReference type="ARBA" id="ARBA00045912"/>
    </source>
</evidence>
<dbReference type="Proteomes" id="UP000355283">
    <property type="component" value="Unassembled WGS sequence"/>
</dbReference>
<keyword evidence="4 9" id="KW-0812">Transmembrane</keyword>
<feature type="transmembrane region" description="Helical" evidence="9">
    <location>
        <begin position="422"/>
        <end position="444"/>
    </location>
</feature>
<organism evidence="11 12">
    <name type="scientific">Nannochloropsis salina CCMP1776</name>
    <dbReference type="NCBI Taxonomy" id="1027361"/>
    <lineage>
        <taxon>Eukaryota</taxon>
        <taxon>Sar</taxon>
        <taxon>Stramenopiles</taxon>
        <taxon>Ochrophyta</taxon>
        <taxon>Eustigmatophyceae</taxon>
        <taxon>Eustigmatales</taxon>
        <taxon>Monodopsidaceae</taxon>
        <taxon>Microchloropsis</taxon>
        <taxon>Microchloropsis salina</taxon>
    </lineage>
</organism>
<protein>
    <recommendedName>
        <fullName evidence="9">Protein RFT1 homolog</fullName>
    </recommendedName>
</protein>
<dbReference type="GO" id="GO:0006488">
    <property type="term" value="P:dolichol-linked oligosaccharide biosynthetic process"/>
    <property type="evidence" value="ECO:0007669"/>
    <property type="project" value="InterPro"/>
</dbReference>
<dbReference type="PANTHER" id="PTHR13117:SF5">
    <property type="entry name" value="PROTEIN RFT1 HOMOLOG"/>
    <property type="match status" value="1"/>
</dbReference>
<evidence type="ECO:0000313" key="12">
    <source>
        <dbReference type="Proteomes" id="UP000355283"/>
    </source>
</evidence>
<comment type="subcellular location">
    <subcellularLocation>
        <location evidence="1 9">Endoplasmic reticulum membrane</location>
        <topology evidence="1 9">Multi-pass membrane protein</topology>
    </subcellularLocation>
</comment>
<dbReference type="AlphaFoldDB" id="A0A4D9DIE8"/>
<feature type="transmembrane region" description="Helical" evidence="9">
    <location>
        <begin position="370"/>
        <end position="393"/>
    </location>
</feature>
<dbReference type="GO" id="GO:0005789">
    <property type="term" value="C:endoplasmic reticulum membrane"/>
    <property type="evidence" value="ECO:0007669"/>
    <property type="project" value="UniProtKB-SubCell"/>
</dbReference>
<comment type="function">
    <text evidence="8 9">Intramembrane glycolipid transporter that operates in the biosynthetic pathway of dolichol-linked oligosaccharides, the glycan precursors employed in protein asparagine (N)-glycosylation. The sequential addition of sugars to dolichol pyrophosphate produces dolichol-linked oligosaccharides containing fourteen sugars, including two GlcNAcs, nine mannoses and three glucoses. Once assembled, the oligosaccharide is transferred from the lipid to nascent proteins by oligosaccharyltransferases. The assembly of dolichol-linked oligosaccharides begins on the cytosolic side of the endoplasmic reticulum membrane and finishes in its lumen. RFT1 could mediate the translocation of the cytosolically oriented intermediate DolPP-GlcNAc2Man5, produced by ALG11, into the ER lumen where dolichol-linked oligosaccharides assembly continues. However, the intramembrane lipid transporter activity could not be confirmed in vitro.</text>
</comment>
<evidence type="ECO:0000256" key="9">
    <source>
        <dbReference type="RuleBase" id="RU365067"/>
    </source>
</evidence>
<feature type="transmembrane region" description="Helical" evidence="9">
    <location>
        <begin position="534"/>
        <end position="554"/>
    </location>
</feature>
<accession>A0A4D9DIE8</accession>
<dbReference type="Pfam" id="PF04506">
    <property type="entry name" value="Rft-1"/>
    <property type="match status" value="1"/>
</dbReference>
<dbReference type="EMBL" id="SDOX01000001">
    <property type="protein sequence ID" value="TFJ88649.1"/>
    <property type="molecule type" value="Genomic_DNA"/>
</dbReference>